<feature type="domain" description="Alpha/beta hydrolase fold-3" evidence="2">
    <location>
        <begin position="89"/>
        <end position="288"/>
    </location>
</feature>
<dbReference type="GO" id="GO:0016787">
    <property type="term" value="F:hydrolase activity"/>
    <property type="evidence" value="ECO:0007669"/>
    <property type="project" value="UniProtKB-KW"/>
</dbReference>
<dbReference type="InterPro" id="IPR013094">
    <property type="entry name" value="AB_hydrolase_3"/>
</dbReference>
<dbReference type="PANTHER" id="PTHR48081:SF8">
    <property type="entry name" value="ALPHA_BETA HYDROLASE FOLD-3 DOMAIN-CONTAINING PROTEIN-RELATED"/>
    <property type="match status" value="1"/>
</dbReference>
<evidence type="ECO:0000256" key="1">
    <source>
        <dbReference type="ARBA" id="ARBA00022801"/>
    </source>
</evidence>
<evidence type="ECO:0000313" key="3">
    <source>
        <dbReference type="EMBL" id="JAP91083.1"/>
    </source>
</evidence>
<dbReference type="PANTHER" id="PTHR48081">
    <property type="entry name" value="AB HYDROLASE SUPERFAMILY PROTEIN C4A8.06C"/>
    <property type="match status" value="1"/>
</dbReference>
<dbReference type="Gene3D" id="3.40.50.1820">
    <property type="entry name" value="alpha/beta hydrolase"/>
    <property type="match status" value="1"/>
</dbReference>
<dbReference type="Pfam" id="PF07859">
    <property type="entry name" value="Abhydrolase_3"/>
    <property type="match status" value="1"/>
</dbReference>
<dbReference type="EMBL" id="GDID01005523">
    <property type="protein sequence ID" value="JAP91083.1"/>
    <property type="molecule type" value="Transcribed_RNA"/>
</dbReference>
<evidence type="ECO:0000259" key="2">
    <source>
        <dbReference type="Pfam" id="PF07859"/>
    </source>
</evidence>
<protein>
    <submittedName>
        <fullName evidence="3">Alpha/beta hydrolase fold-containing protein</fullName>
    </submittedName>
</protein>
<dbReference type="SUPFAM" id="SSF53474">
    <property type="entry name" value="alpha/beta-Hydrolases"/>
    <property type="match status" value="1"/>
</dbReference>
<reference evidence="3" key="1">
    <citation type="submission" date="2015-07" db="EMBL/GenBank/DDBJ databases">
        <title>Adaptation to a free-living lifestyle via gene acquisitions in the diplomonad Trepomonas sp. PC1.</title>
        <authorList>
            <person name="Xu F."/>
            <person name="Jerlstrom-Hultqvist J."/>
            <person name="Kolisko M."/>
            <person name="Simpson A.G.B."/>
            <person name="Roger A.J."/>
            <person name="Svard S.G."/>
            <person name="Andersson J.O."/>
        </authorList>
    </citation>
    <scope>NUCLEOTIDE SEQUENCE</scope>
    <source>
        <strain evidence="3">PC1</strain>
    </source>
</reference>
<organism evidence="3">
    <name type="scientific">Trepomonas sp. PC1</name>
    <dbReference type="NCBI Taxonomy" id="1076344"/>
    <lineage>
        <taxon>Eukaryota</taxon>
        <taxon>Metamonada</taxon>
        <taxon>Diplomonadida</taxon>
        <taxon>Hexamitidae</taxon>
        <taxon>Hexamitinae</taxon>
        <taxon>Trepomonas</taxon>
    </lineage>
</organism>
<dbReference type="AlphaFoldDB" id="A0A146K2H6"/>
<accession>A0A146K2H6</accession>
<feature type="non-terminal residue" evidence="3">
    <location>
        <position position="1"/>
    </location>
</feature>
<keyword evidence="1 3" id="KW-0378">Hydrolase</keyword>
<gene>
    <name evidence="3" type="ORF">TPC1_17405</name>
</gene>
<dbReference type="InterPro" id="IPR050300">
    <property type="entry name" value="GDXG_lipolytic_enzyme"/>
</dbReference>
<dbReference type="InterPro" id="IPR029058">
    <property type="entry name" value="AB_hydrolase_fold"/>
</dbReference>
<name>A0A146K2H6_9EUKA</name>
<sequence>FRSKKYQKIEHDQNTSKKAVSYSKMIKFLRSLPGIKNEGMFKLGVFYSKKKPSYKLKNYEKFSSIQLQTGAKIELLTNQQTPATHLIYQLHGGGYVIGLVQHYRKWANKYKNILDVDVASLDYRIAPEFTHPAALDDAVEGYDLLIQQYQPQNIFVIGDSAGGNLALTLCLKLREQSKQMPKALILMSPYGDMSHTNTTYITKGQMDPLLGYKLGMSPMFQPYLGTANPQDPLVSPIHANFQGFPDTLIQVGTNEMLESDSDTINQKMLDNNVNVQLHKFVGLFHVFQMFNNLPESKQAWEEIYQFIRQRKSE</sequence>
<proteinExistence type="predicted"/>